<organism evidence="2 3">
    <name type="scientific">Candidatus Collierbacteria bacterium RIFOXYD1_FULL_40_9</name>
    <dbReference type="NCBI Taxonomy" id="1817731"/>
    <lineage>
        <taxon>Bacteria</taxon>
        <taxon>Candidatus Collieribacteriota</taxon>
    </lineage>
</organism>
<sequence length="136" mass="14562">MNKKRLAIFILTAFLVACGGGHVTAIPPVPPTTTNSVQPITIPQQADPELVTIITSLDNISRSTISKCVSDNPSLDPSKLVLDSSTLTLDVATQAYKTYKFAINNTVNNTATLTGYVTISKSPDGITYLLYNVDCK</sequence>
<dbReference type="Proteomes" id="UP000179237">
    <property type="component" value="Unassembled WGS sequence"/>
</dbReference>
<protein>
    <submittedName>
        <fullName evidence="2">Uncharacterized protein</fullName>
    </submittedName>
</protein>
<evidence type="ECO:0000313" key="2">
    <source>
        <dbReference type="EMBL" id="OGD83102.1"/>
    </source>
</evidence>
<comment type="caution">
    <text evidence="2">The sequence shown here is derived from an EMBL/GenBank/DDBJ whole genome shotgun (WGS) entry which is preliminary data.</text>
</comment>
<feature type="signal peptide" evidence="1">
    <location>
        <begin position="1"/>
        <end position="25"/>
    </location>
</feature>
<accession>A0A1F5FU36</accession>
<evidence type="ECO:0000313" key="3">
    <source>
        <dbReference type="Proteomes" id="UP000179237"/>
    </source>
</evidence>
<proteinExistence type="predicted"/>
<dbReference type="EMBL" id="MFAQ01000028">
    <property type="protein sequence ID" value="OGD83102.1"/>
    <property type="molecule type" value="Genomic_DNA"/>
</dbReference>
<dbReference type="PROSITE" id="PS51257">
    <property type="entry name" value="PROKAR_LIPOPROTEIN"/>
    <property type="match status" value="1"/>
</dbReference>
<keyword evidence="1" id="KW-0732">Signal</keyword>
<name>A0A1F5FU36_9BACT</name>
<evidence type="ECO:0000256" key="1">
    <source>
        <dbReference type="SAM" id="SignalP"/>
    </source>
</evidence>
<dbReference type="AlphaFoldDB" id="A0A1F5FU36"/>
<gene>
    <name evidence="2" type="ORF">A2572_02855</name>
</gene>
<feature type="chain" id="PRO_5009518634" evidence="1">
    <location>
        <begin position="26"/>
        <end position="136"/>
    </location>
</feature>
<reference evidence="2 3" key="1">
    <citation type="journal article" date="2016" name="Nat. Commun.">
        <title>Thousands of microbial genomes shed light on interconnected biogeochemical processes in an aquifer system.</title>
        <authorList>
            <person name="Anantharaman K."/>
            <person name="Brown C.T."/>
            <person name="Hug L.A."/>
            <person name="Sharon I."/>
            <person name="Castelle C.J."/>
            <person name="Probst A.J."/>
            <person name="Thomas B.C."/>
            <person name="Singh A."/>
            <person name="Wilkins M.J."/>
            <person name="Karaoz U."/>
            <person name="Brodie E.L."/>
            <person name="Williams K.H."/>
            <person name="Hubbard S.S."/>
            <person name="Banfield J.F."/>
        </authorList>
    </citation>
    <scope>NUCLEOTIDE SEQUENCE [LARGE SCALE GENOMIC DNA]</scope>
</reference>